<keyword evidence="1" id="KW-0472">Membrane</keyword>
<proteinExistence type="predicted"/>
<feature type="transmembrane region" description="Helical" evidence="1">
    <location>
        <begin position="111"/>
        <end position="128"/>
    </location>
</feature>
<evidence type="ECO:0000313" key="2">
    <source>
        <dbReference type="EMBL" id="EOS50083.1"/>
    </source>
</evidence>
<dbReference type="STRING" id="1235794.C811_01706"/>
<dbReference type="EMBL" id="ASSY01000009">
    <property type="protein sequence ID" value="EOS50083.1"/>
    <property type="molecule type" value="Genomic_DNA"/>
</dbReference>
<keyword evidence="3" id="KW-1185">Reference proteome</keyword>
<keyword evidence="1" id="KW-1133">Transmembrane helix</keyword>
<accession>R9KUW3</accession>
<keyword evidence="1" id="KW-0812">Transmembrane</keyword>
<reference evidence="2 3" key="1">
    <citation type="submission" date="2013-04" db="EMBL/GenBank/DDBJ databases">
        <title>The Genome Sequence of Enterorhabdus caecimuris B7.</title>
        <authorList>
            <consortium name="The Broad Institute Genomics Platform"/>
            <consortium name="The Broad Institute Genome Sequencing Center for Infectious Disease"/>
            <person name="Earl A."/>
            <person name="Xavier R."/>
            <person name="Elson C."/>
            <person name="Duck W."/>
            <person name="Walker B."/>
            <person name="Young S."/>
            <person name="Zeng Q."/>
            <person name="Gargeya S."/>
            <person name="Fitzgerald M."/>
            <person name="Haas B."/>
            <person name="Abouelleil A."/>
            <person name="Allen A.W."/>
            <person name="Alvarado L."/>
            <person name="Arachchi H.M."/>
            <person name="Berlin A.M."/>
            <person name="Chapman S.B."/>
            <person name="Gainer-Dewar J."/>
            <person name="Goldberg J."/>
            <person name="Griggs A."/>
            <person name="Gujja S."/>
            <person name="Hansen M."/>
            <person name="Howarth C."/>
            <person name="Imamovic A."/>
            <person name="Ireland A."/>
            <person name="Larimer J."/>
            <person name="McCowan C."/>
            <person name="Murphy C."/>
            <person name="Pearson M."/>
            <person name="Poon T.W."/>
            <person name="Priest M."/>
            <person name="Roberts A."/>
            <person name="Saif S."/>
            <person name="Shea T."/>
            <person name="Sisk P."/>
            <person name="Sykes S."/>
            <person name="Wortman J."/>
            <person name="Nusbaum C."/>
            <person name="Birren B."/>
        </authorList>
    </citation>
    <scope>NUCLEOTIDE SEQUENCE [LARGE SCALE GENOMIC DNA]</scope>
    <source>
        <strain evidence="2 3">B7</strain>
    </source>
</reference>
<protein>
    <submittedName>
        <fullName evidence="2">Uncharacterized protein</fullName>
    </submittedName>
</protein>
<sequence length="141" mass="14777">MNLSSKEAKRSRGQRSARKRLLAAAVVGAVLVGALGVGFALAPDSGLHPLTADAACPVAGCTNGACHGYDAVPEPDGRSEMRCPEAGCTSVECHGWETLAGRYHQASDMSLNLWILMPVVLVLGLWVVSRRLSKGERHAGA</sequence>
<dbReference type="HOGENOM" id="CLU_138347_0_0_11"/>
<dbReference type="AlphaFoldDB" id="R9KUW3"/>
<feature type="transmembrane region" description="Helical" evidence="1">
    <location>
        <begin position="21"/>
        <end position="42"/>
    </location>
</feature>
<comment type="caution">
    <text evidence="2">The sequence shown here is derived from an EMBL/GenBank/DDBJ whole genome shotgun (WGS) entry which is preliminary data.</text>
</comment>
<organism evidence="2 3">
    <name type="scientific">Adlercreutzia caecimuris B7</name>
    <dbReference type="NCBI Taxonomy" id="1235794"/>
    <lineage>
        <taxon>Bacteria</taxon>
        <taxon>Bacillati</taxon>
        <taxon>Actinomycetota</taxon>
        <taxon>Coriobacteriia</taxon>
        <taxon>Eggerthellales</taxon>
        <taxon>Eggerthellaceae</taxon>
        <taxon>Adlercreutzia</taxon>
    </lineage>
</organism>
<dbReference type="Proteomes" id="UP000014204">
    <property type="component" value="Unassembled WGS sequence"/>
</dbReference>
<name>R9KUW3_9ACTN</name>
<evidence type="ECO:0000313" key="3">
    <source>
        <dbReference type="Proteomes" id="UP000014204"/>
    </source>
</evidence>
<evidence type="ECO:0000256" key="1">
    <source>
        <dbReference type="SAM" id="Phobius"/>
    </source>
</evidence>
<gene>
    <name evidence="2" type="ORF">C811_01706</name>
</gene>